<dbReference type="Gene3D" id="3.40.50.720">
    <property type="entry name" value="NAD(P)-binding Rossmann-like Domain"/>
    <property type="match status" value="1"/>
</dbReference>
<feature type="binding site" evidence="13">
    <location>
        <begin position="212"/>
        <end position="213"/>
    </location>
    <ligand>
        <name>NADP(+)</name>
        <dbReference type="ChEBI" id="CHEBI:58349"/>
    </ligand>
</feature>
<evidence type="ECO:0000256" key="3">
    <source>
        <dbReference type="ARBA" id="ARBA00008312"/>
    </source>
</evidence>
<dbReference type="GO" id="GO:0005739">
    <property type="term" value="C:mitochondrion"/>
    <property type="evidence" value="ECO:0007669"/>
    <property type="project" value="UniProtKB-SubCell"/>
</dbReference>
<dbReference type="EC" id="1.18.1.6" evidence="4 11"/>
<dbReference type="SUPFAM" id="SSF51971">
    <property type="entry name" value="Nucleotide-binding domain"/>
    <property type="match status" value="2"/>
</dbReference>
<evidence type="ECO:0000256" key="5">
    <source>
        <dbReference type="ARBA" id="ARBA00016287"/>
    </source>
</evidence>
<dbReference type="InterPro" id="IPR055275">
    <property type="entry name" value="Ferredox_Rdtase"/>
</dbReference>
<keyword evidence="6 11" id="KW-0285">Flavoprotein</keyword>
<feature type="binding site" evidence="13">
    <location>
        <position position="421"/>
    </location>
    <ligand>
        <name>NADP(+)</name>
        <dbReference type="ChEBI" id="CHEBI:58349"/>
    </ligand>
</feature>
<dbReference type="Pfam" id="PF13450">
    <property type="entry name" value="NAD_binding_8"/>
    <property type="match status" value="1"/>
</dbReference>
<dbReference type="AlphaFoldDB" id="A0AAE1ZM63"/>
<evidence type="ECO:0000256" key="11">
    <source>
        <dbReference type="PIRNR" id="PIRNR000362"/>
    </source>
</evidence>
<evidence type="ECO:0000313" key="14">
    <source>
        <dbReference type="EMBL" id="KAK4475852.1"/>
    </source>
</evidence>
<dbReference type="PANTHER" id="PTHR48467">
    <property type="entry name" value="GLUTAMATE SYNTHASE 1 [NADH], CHLOROPLASTIC-LIKE"/>
    <property type="match status" value="1"/>
</dbReference>
<keyword evidence="15" id="KW-1185">Reference proteome</keyword>
<protein>
    <recommendedName>
        <fullName evidence="5 11">NADPH:adrenodoxin oxidoreductase, mitochondrial</fullName>
        <ecNumber evidence="4 11">1.18.1.6</ecNumber>
    </recommendedName>
</protein>
<evidence type="ECO:0000256" key="2">
    <source>
        <dbReference type="ARBA" id="ARBA00004731"/>
    </source>
</evidence>
<reference evidence="14" key="2">
    <citation type="journal article" date="2023" name="Infect Dis Poverty">
        <title>Chromosome-scale genome of the human blood fluke Schistosoma mekongi and its implications for public health.</title>
        <authorList>
            <person name="Zhou M."/>
            <person name="Xu L."/>
            <person name="Xu D."/>
            <person name="Chen W."/>
            <person name="Khan J."/>
            <person name="Hu Y."/>
            <person name="Huang H."/>
            <person name="Wei H."/>
            <person name="Zhang Y."/>
            <person name="Chusongsang P."/>
            <person name="Tanasarnprasert K."/>
            <person name="Hu X."/>
            <person name="Limpanont Y."/>
            <person name="Lv Z."/>
        </authorList>
    </citation>
    <scope>NUCLEOTIDE SEQUENCE</scope>
    <source>
        <strain evidence="14">LV_2022a</strain>
    </source>
</reference>
<keyword evidence="11" id="KW-0496">Mitochondrion</keyword>
<keyword evidence="8 11" id="KW-0521">NADP</keyword>
<comment type="caution">
    <text evidence="14">The sequence shown here is derived from an EMBL/GenBank/DDBJ whole genome shotgun (WGS) entry which is preliminary data.</text>
</comment>
<comment type="catalytic activity">
    <reaction evidence="10 11">
        <text>2 reduced [adrenodoxin] + NADP(+) + H(+) = 2 oxidized [adrenodoxin] + NADPH</text>
        <dbReference type="Rhea" id="RHEA:42312"/>
        <dbReference type="Rhea" id="RHEA-COMP:9998"/>
        <dbReference type="Rhea" id="RHEA-COMP:9999"/>
        <dbReference type="ChEBI" id="CHEBI:15378"/>
        <dbReference type="ChEBI" id="CHEBI:33737"/>
        <dbReference type="ChEBI" id="CHEBI:33738"/>
        <dbReference type="ChEBI" id="CHEBI:57783"/>
        <dbReference type="ChEBI" id="CHEBI:58349"/>
        <dbReference type="EC" id="1.18.1.6"/>
    </reaction>
</comment>
<feature type="binding site" evidence="12">
    <location>
        <position position="61"/>
    </location>
    <ligand>
        <name>FAD</name>
        <dbReference type="ChEBI" id="CHEBI:57692"/>
    </ligand>
</feature>
<dbReference type="PRINTS" id="PR00419">
    <property type="entry name" value="ADXRDTASE"/>
</dbReference>
<gene>
    <name evidence="14" type="ORF">MN116_001102</name>
</gene>
<evidence type="ECO:0000313" key="15">
    <source>
        <dbReference type="Proteomes" id="UP001292079"/>
    </source>
</evidence>
<dbReference type="Gene3D" id="3.50.50.60">
    <property type="entry name" value="FAD/NAD(P)-binding domain"/>
    <property type="match status" value="1"/>
</dbReference>
<feature type="binding site" evidence="13">
    <location>
        <position position="224"/>
    </location>
    <ligand>
        <name>NADP(+)</name>
        <dbReference type="ChEBI" id="CHEBI:58349"/>
    </ligand>
</feature>
<feature type="binding site" evidence="12">
    <location>
        <position position="97"/>
    </location>
    <ligand>
        <name>FAD</name>
        <dbReference type="ChEBI" id="CHEBI:57692"/>
    </ligand>
</feature>
<comment type="similarity">
    <text evidence="3 11">Belongs to the ferredoxin--NADP reductase type 1 family.</text>
</comment>
<feature type="binding site" evidence="12">
    <location>
        <position position="53"/>
    </location>
    <ligand>
        <name>FAD</name>
        <dbReference type="ChEBI" id="CHEBI:57692"/>
    </ligand>
</feature>
<reference evidence="14" key="1">
    <citation type="submission" date="2022-04" db="EMBL/GenBank/DDBJ databases">
        <authorList>
            <person name="Xu L."/>
            <person name="Lv Z."/>
        </authorList>
    </citation>
    <scope>NUCLEOTIDE SEQUENCE</scope>
    <source>
        <strain evidence="14">LV_2022a</strain>
    </source>
</reference>
<feature type="binding site" evidence="12">
    <location>
        <position position="414"/>
    </location>
    <ligand>
        <name>FAD</name>
        <dbReference type="ChEBI" id="CHEBI:57692"/>
    </ligand>
</feature>
<evidence type="ECO:0000256" key="8">
    <source>
        <dbReference type="ARBA" id="ARBA00022857"/>
    </source>
</evidence>
<dbReference type="InterPro" id="IPR021163">
    <property type="entry name" value="Ferredox_Rdtase_adrenod"/>
</dbReference>
<accession>A0AAE1ZM63</accession>
<evidence type="ECO:0000256" key="6">
    <source>
        <dbReference type="ARBA" id="ARBA00022630"/>
    </source>
</evidence>
<dbReference type="PIRSF" id="PIRSF000362">
    <property type="entry name" value="FNR"/>
    <property type="match status" value="1"/>
</dbReference>
<feature type="binding site" evidence="12">
    <location>
        <position position="32"/>
    </location>
    <ligand>
        <name>FAD</name>
        <dbReference type="ChEBI" id="CHEBI:57692"/>
    </ligand>
</feature>
<evidence type="ECO:0000256" key="1">
    <source>
        <dbReference type="ARBA" id="ARBA00001974"/>
    </source>
</evidence>
<evidence type="ECO:0000256" key="4">
    <source>
        <dbReference type="ARBA" id="ARBA00013219"/>
    </source>
</evidence>
<organism evidence="14 15">
    <name type="scientific">Schistosoma mekongi</name>
    <name type="common">Parasitic worm</name>
    <dbReference type="NCBI Taxonomy" id="38744"/>
    <lineage>
        <taxon>Eukaryota</taxon>
        <taxon>Metazoa</taxon>
        <taxon>Spiralia</taxon>
        <taxon>Lophotrochozoa</taxon>
        <taxon>Platyhelminthes</taxon>
        <taxon>Trematoda</taxon>
        <taxon>Digenea</taxon>
        <taxon>Strigeidida</taxon>
        <taxon>Schistosomatoidea</taxon>
        <taxon>Schistosomatidae</taxon>
        <taxon>Schistosoma</taxon>
    </lineage>
</organism>
<evidence type="ECO:0000256" key="12">
    <source>
        <dbReference type="PIRSR" id="PIRSR000362-1"/>
    </source>
</evidence>
<feature type="binding site" evidence="12">
    <location>
        <begin position="421"/>
        <end position="423"/>
    </location>
    <ligand>
        <name>FAD</name>
        <dbReference type="ChEBI" id="CHEBI:57692"/>
    </ligand>
</feature>
<evidence type="ECO:0000256" key="10">
    <source>
        <dbReference type="ARBA" id="ARBA00048933"/>
    </source>
</evidence>
<sequence length="521" mass="58238">MRLINLINKSQHLLRRKFSSQVQVCIIGSGPSAFYTAQTLLKNNAGVNIDMFEKLPSPFGLVRYGVAPDHPEVKNVINTFTEVAKNPRFSFFGNVCIGKDVKLKELQEAYSVIIWAYGAAIDRRLNIPGEDLPGVLSAKDVVGWYNGVPNSVNFSPDLDCDAVAIIGMGNVAIDVARILLSPIDRLKSTDIPEPVIDCLSKSKVRTVTLIGRRGPLHVAFTIKEIRELSKLYTISPQSKCFINFLPKDVFSVTMGTDDQIQELLSELPRPRRRLTEFLLKMHTSSNNKTIYTESPIHHCNLQFLRYPAEIISNEENYPNKNRSTVSHIKLATVKLEGPVSPHQQGVVDSSQPLETLPCGLVVRSIGYRGVCIDPDLPFDEQHGVILCKDSHGRVIDLPQTSYSFSLSPMYCTGWIKRGPVGVIVDTAVDARQTAETVLNDLNEFEKRGHVDVLKKDGFSVIQRYLTERNVHVVRFEDWERVDEAEKLAGQALGKPREKLTTIQSMLKAAFVEARQCKSPGR</sequence>
<evidence type="ECO:0000256" key="7">
    <source>
        <dbReference type="ARBA" id="ARBA00022827"/>
    </source>
</evidence>
<dbReference type="Proteomes" id="UP001292079">
    <property type="component" value="Unassembled WGS sequence"/>
</dbReference>
<evidence type="ECO:0000256" key="13">
    <source>
        <dbReference type="PIRSR" id="PIRSR000362-2"/>
    </source>
</evidence>
<dbReference type="EMBL" id="JALJAT010000001">
    <property type="protein sequence ID" value="KAK4475852.1"/>
    <property type="molecule type" value="Genomic_DNA"/>
</dbReference>
<keyword evidence="9 11" id="KW-0560">Oxidoreductase</keyword>
<comment type="subcellular location">
    <subcellularLocation>
        <location evidence="11">Mitochondrion</location>
    </subcellularLocation>
</comment>
<comment type="cofactor">
    <cofactor evidence="1 11 12">
        <name>FAD</name>
        <dbReference type="ChEBI" id="CHEBI:57692"/>
    </cofactor>
</comment>
<dbReference type="InterPro" id="IPR036188">
    <property type="entry name" value="FAD/NAD-bd_sf"/>
</dbReference>
<name>A0AAE1ZM63_SCHME</name>
<comment type="pathway">
    <text evidence="2">Steroid metabolism; cholesterol metabolism.</text>
</comment>
<proteinExistence type="inferred from homology"/>
<dbReference type="GO" id="GO:0016491">
    <property type="term" value="F:oxidoreductase activity"/>
    <property type="evidence" value="ECO:0007669"/>
    <property type="project" value="UniProtKB-KW"/>
</dbReference>
<dbReference type="PANTHER" id="PTHR48467:SF1">
    <property type="entry name" value="GLUTAMATE SYNTHASE 1 [NADH], CHLOROPLASTIC-LIKE"/>
    <property type="match status" value="1"/>
</dbReference>
<evidence type="ECO:0000256" key="9">
    <source>
        <dbReference type="ARBA" id="ARBA00023002"/>
    </source>
</evidence>
<keyword evidence="7 11" id="KW-0274">FAD</keyword>